<gene>
    <name evidence="1" type="ORF">SAMN03080618_03227</name>
</gene>
<dbReference type="Gene3D" id="3.40.50.300">
    <property type="entry name" value="P-loop containing nucleotide triphosphate hydrolases"/>
    <property type="match status" value="1"/>
</dbReference>
<sequence>MNIMNPRTVGGRSDEFLNRIVTNQTDKRRAVNEAVGRVLTAYLPTAYDDQLMEQIDWLLDSMLLELGEQPGVEAAEGMVRGGRALVVTGQAGAGKSRALAHAFASRPEFHGFGKPGEWSPLLSVVAPSPFTLGALGNEIARKLGYHGQREIRHSKVWPVVRELMAECGVRILHIDEAQHGDEIKSDSMAQEVENTLKRMMQEADWPIWLILSGLPELSRFCQNDASMKRRVRVLPFEALAFPDHAEAVRQTMRDLVALCPSVGCAELQSDAFAHRLLHAATYQFGIVVEYVQDAIAECLMVEGGGELGVGHFADVYAIRTGVRNDDLNPFVSEDWTAIPVEAALYEDVLDEAGKPTGARKPKGRNTKGAAK</sequence>
<reference evidence="2" key="1">
    <citation type="submission" date="2016-10" db="EMBL/GenBank/DDBJ databases">
        <authorList>
            <person name="Varghese N."/>
            <person name="Submissions S."/>
        </authorList>
    </citation>
    <scope>NUCLEOTIDE SEQUENCE [LARGE SCALE GENOMIC DNA]</scope>
    <source>
        <strain evidence="2">DSM 21857</strain>
    </source>
</reference>
<dbReference type="SUPFAM" id="SSF52540">
    <property type="entry name" value="P-loop containing nucleoside triphosphate hydrolases"/>
    <property type="match status" value="1"/>
</dbReference>
<name>A0A1I3S0N0_9HYPH</name>
<dbReference type="Pfam" id="PF05621">
    <property type="entry name" value="TniB"/>
    <property type="match status" value="1"/>
</dbReference>
<dbReference type="InterPro" id="IPR008868">
    <property type="entry name" value="TniB"/>
</dbReference>
<dbReference type="RefSeq" id="WP_244523295.1">
    <property type="nucleotide sequence ID" value="NZ_FORF01000025.1"/>
</dbReference>
<dbReference type="InterPro" id="IPR027417">
    <property type="entry name" value="P-loop_NTPase"/>
</dbReference>
<protein>
    <submittedName>
        <fullName evidence="1">AAA domain-containing protein</fullName>
    </submittedName>
</protein>
<dbReference type="EMBL" id="FORF01000025">
    <property type="protein sequence ID" value="SFJ52433.1"/>
    <property type="molecule type" value="Genomic_DNA"/>
</dbReference>
<dbReference type="Proteomes" id="UP000242763">
    <property type="component" value="Unassembled WGS sequence"/>
</dbReference>
<keyword evidence="2" id="KW-1185">Reference proteome</keyword>
<evidence type="ECO:0000313" key="1">
    <source>
        <dbReference type="EMBL" id="SFJ52433.1"/>
    </source>
</evidence>
<dbReference type="AlphaFoldDB" id="A0A1I3S0N0"/>
<accession>A0A1I3S0N0</accession>
<proteinExistence type="predicted"/>
<dbReference type="STRING" id="1121003.SAMN03080618_03227"/>
<evidence type="ECO:0000313" key="2">
    <source>
        <dbReference type="Proteomes" id="UP000242763"/>
    </source>
</evidence>
<organism evidence="1 2">
    <name type="scientific">Aquamicrobium aerolatum DSM 21857</name>
    <dbReference type="NCBI Taxonomy" id="1121003"/>
    <lineage>
        <taxon>Bacteria</taxon>
        <taxon>Pseudomonadati</taxon>
        <taxon>Pseudomonadota</taxon>
        <taxon>Alphaproteobacteria</taxon>
        <taxon>Hyphomicrobiales</taxon>
        <taxon>Phyllobacteriaceae</taxon>
        <taxon>Aerobium</taxon>
    </lineage>
</organism>